<comment type="catalytic activity">
    <reaction evidence="2 3">
        <text>L-methionyl-[protein] + [thioredoxin]-disulfide + H2O = L-methionyl-(R)-S-oxide-[protein] + [thioredoxin]-dithiol</text>
        <dbReference type="Rhea" id="RHEA:24164"/>
        <dbReference type="Rhea" id="RHEA-COMP:10698"/>
        <dbReference type="Rhea" id="RHEA-COMP:10700"/>
        <dbReference type="Rhea" id="RHEA-COMP:12313"/>
        <dbReference type="Rhea" id="RHEA-COMP:12314"/>
        <dbReference type="ChEBI" id="CHEBI:15377"/>
        <dbReference type="ChEBI" id="CHEBI:16044"/>
        <dbReference type="ChEBI" id="CHEBI:29950"/>
        <dbReference type="ChEBI" id="CHEBI:45764"/>
        <dbReference type="ChEBI" id="CHEBI:50058"/>
        <dbReference type="EC" id="1.8.4.12"/>
    </reaction>
</comment>
<evidence type="ECO:0000259" key="5">
    <source>
        <dbReference type="PROSITE" id="PS51790"/>
    </source>
</evidence>
<keyword evidence="3" id="KW-0479">Metal-binding</keyword>
<dbReference type="EMBL" id="CP106679">
    <property type="protein sequence ID" value="UXP33324.1"/>
    <property type="molecule type" value="Genomic_DNA"/>
</dbReference>
<feature type="binding site" evidence="3">
    <location>
        <position position="77"/>
    </location>
    <ligand>
        <name>Zn(2+)</name>
        <dbReference type="ChEBI" id="CHEBI:29105"/>
    </ligand>
</feature>
<proteinExistence type="inferred from homology"/>
<feature type="chain" id="PRO_5046880037" description="Peptide methionine sulfoxide reductase MsrB" evidence="4">
    <location>
        <begin position="20"/>
        <end position="158"/>
    </location>
</feature>
<dbReference type="HAMAP" id="MF_01400">
    <property type="entry name" value="MsrB"/>
    <property type="match status" value="1"/>
</dbReference>
<evidence type="ECO:0000256" key="2">
    <source>
        <dbReference type="ARBA" id="ARBA00048488"/>
    </source>
</evidence>
<evidence type="ECO:0000313" key="6">
    <source>
        <dbReference type="EMBL" id="UXP33324.1"/>
    </source>
</evidence>
<dbReference type="EC" id="1.8.4.12" evidence="3"/>
<keyword evidence="7" id="KW-1185">Reference proteome</keyword>
<dbReference type="PANTHER" id="PTHR10173:SF52">
    <property type="entry name" value="METHIONINE-R-SULFOXIDE REDUCTASE B1"/>
    <property type="match status" value="1"/>
</dbReference>
<dbReference type="InterPro" id="IPR002579">
    <property type="entry name" value="Met_Sox_Rdtase_MsrB_dom"/>
</dbReference>
<keyword evidence="1 3" id="KW-0560">Oxidoreductase</keyword>
<evidence type="ECO:0000256" key="3">
    <source>
        <dbReference type="HAMAP-Rule" id="MF_01400"/>
    </source>
</evidence>
<protein>
    <recommendedName>
        <fullName evidence="3">Peptide methionine sulfoxide reductase MsrB</fullName>
        <ecNumber evidence="3">1.8.4.12</ecNumber>
    </recommendedName>
    <alternativeName>
        <fullName evidence="3">Peptide-methionine (R)-S-oxide reductase</fullName>
    </alternativeName>
</protein>
<dbReference type="InterPro" id="IPR028427">
    <property type="entry name" value="Met_Sox_Rdtase_MsrB"/>
</dbReference>
<evidence type="ECO:0000256" key="4">
    <source>
        <dbReference type="SAM" id="SignalP"/>
    </source>
</evidence>
<dbReference type="InterPro" id="IPR011057">
    <property type="entry name" value="Mss4-like_sf"/>
</dbReference>
<feature type="binding site" evidence="3">
    <location>
        <position position="123"/>
    </location>
    <ligand>
        <name>Zn(2+)</name>
        <dbReference type="ChEBI" id="CHEBI:29105"/>
    </ligand>
</feature>
<feature type="binding site" evidence="3">
    <location>
        <position position="126"/>
    </location>
    <ligand>
        <name>Zn(2+)</name>
        <dbReference type="ChEBI" id="CHEBI:29105"/>
    </ligand>
</feature>
<dbReference type="PROSITE" id="PS51790">
    <property type="entry name" value="MSRB"/>
    <property type="match status" value="1"/>
</dbReference>
<reference evidence="6" key="1">
    <citation type="submission" date="2022-09" db="EMBL/GenBank/DDBJ databases">
        <title>Comparative genomics and taxonomic characterization of three novel marine species of genus Reichenbachiella exhibiting antioxidant and polysaccharide degradation activities.</title>
        <authorList>
            <person name="Muhammad N."/>
            <person name="Lee Y.-J."/>
            <person name="Ko J."/>
            <person name="Kim S.-G."/>
        </authorList>
    </citation>
    <scope>NUCLEOTIDE SEQUENCE</scope>
    <source>
        <strain evidence="6">BKB1-1</strain>
    </source>
</reference>
<evidence type="ECO:0000256" key="1">
    <source>
        <dbReference type="ARBA" id="ARBA00023002"/>
    </source>
</evidence>
<dbReference type="SUPFAM" id="SSF51316">
    <property type="entry name" value="Mss4-like"/>
    <property type="match status" value="1"/>
</dbReference>
<sequence>MKYLSILFILIITACSSQGQDSKQKKTSYAINKTDEQWKSELSELEYSILREKGTERPWTGKYNDHKEVGLYVCAACGNPLFESDTKFDSHCGWPSYFQYATDSSVVETPDYSHGMTRIEITCARCGGHLGHVFNDGPPPTGLRYCINSVSLDFMKEK</sequence>
<comment type="cofactor">
    <cofactor evidence="3">
        <name>Zn(2+)</name>
        <dbReference type="ChEBI" id="CHEBI:29105"/>
    </cofactor>
    <text evidence="3">Binds 1 zinc ion per subunit. The zinc ion is important for the structural integrity of the protein.</text>
</comment>
<dbReference type="Proteomes" id="UP001065174">
    <property type="component" value="Chromosome"/>
</dbReference>
<feature type="active site" description="Nucleophile" evidence="3">
    <location>
        <position position="146"/>
    </location>
</feature>
<gene>
    <name evidence="3 6" type="primary">msrB</name>
    <name evidence="6" type="ORF">N6H18_05085</name>
</gene>
<evidence type="ECO:0000313" key="7">
    <source>
        <dbReference type="Proteomes" id="UP001065174"/>
    </source>
</evidence>
<dbReference type="Pfam" id="PF01641">
    <property type="entry name" value="SelR"/>
    <property type="match status" value="1"/>
</dbReference>
<dbReference type="PANTHER" id="PTHR10173">
    <property type="entry name" value="METHIONINE SULFOXIDE REDUCTASE"/>
    <property type="match status" value="1"/>
</dbReference>
<comment type="similarity">
    <text evidence="3">Belongs to the MsrB Met sulfoxide reductase family.</text>
</comment>
<feature type="domain" description="MsrB" evidence="5">
    <location>
        <begin position="35"/>
        <end position="157"/>
    </location>
</feature>
<name>A0ABY6CS32_9BACT</name>
<keyword evidence="4" id="KW-0732">Signal</keyword>
<dbReference type="NCBIfam" id="TIGR00357">
    <property type="entry name" value="peptide-methionine (R)-S-oxide reductase MsrB"/>
    <property type="match status" value="1"/>
</dbReference>
<feature type="signal peptide" evidence="4">
    <location>
        <begin position="1"/>
        <end position="19"/>
    </location>
</feature>
<dbReference type="Gene3D" id="2.170.150.20">
    <property type="entry name" value="Peptide methionine sulfoxide reductase"/>
    <property type="match status" value="1"/>
</dbReference>
<accession>A0ABY6CS32</accession>
<feature type="binding site" evidence="3">
    <location>
        <position position="74"/>
    </location>
    <ligand>
        <name>Zn(2+)</name>
        <dbReference type="ChEBI" id="CHEBI:29105"/>
    </ligand>
</feature>
<organism evidence="6 7">
    <name type="scientific">Reichenbachiella agarivorans</name>
    <dbReference type="NCBI Taxonomy" id="2979464"/>
    <lineage>
        <taxon>Bacteria</taxon>
        <taxon>Pseudomonadati</taxon>
        <taxon>Bacteroidota</taxon>
        <taxon>Cytophagia</taxon>
        <taxon>Cytophagales</taxon>
        <taxon>Reichenbachiellaceae</taxon>
        <taxon>Reichenbachiella</taxon>
    </lineage>
</organism>
<keyword evidence="3" id="KW-0862">Zinc</keyword>
<dbReference type="RefSeq" id="WP_262310753.1">
    <property type="nucleotide sequence ID" value="NZ_CP106679.1"/>
</dbReference>
<dbReference type="GO" id="GO:0033743">
    <property type="term" value="F:peptide-methionine (R)-S-oxide reductase activity"/>
    <property type="evidence" value="ECO:0007669"/>
    <property type="project" value="UniProtKB-EC"/>
</dbReference>
<dbReference type="PROSITE" id="PS51257">
    <property type="entry name" value="PROKAR_LIPOPROTEIN"/>
    <property type="match status" value="1"/>
</dbReference>